<keyword evidence="2 3" id="KW-0449">Lipoprotein</keyword>
<evidence type="ECO:0000256" key="1">
    <source>
        <dbReference type="ARBA" id="ARBA00007613"/>
    </source>
</evidence>
<name>A0A7X0MJY4_9SPHI</name>
<dbReference type="PROSITE" id="PS51257">
    <property type="entry name" value="PROKAR_LIPOPROTEIN"/>
    <property type="match status" value="1"/>
</dbReference>
<dbReference type="InterPro" id="IPR010131">
    <property type="entry name" value="MdtP/NodT-like"/>
</dbReference>
<dbReference type="Gene3D" id="1.20.1600.10">
    <property type="entry name" value="Outer membrane efflux proteins (OEP)"/>
    <property type="match status" value="1"/>
</dbReference>
<dbReference type="Proteomes" id="UP000521017">
    <property type="component" value="Unassembled WGS sequence"/>
</dbReference>
<keyword evidence="2" id="KW-0812">Transmembrane</keyword>
<keyword evidence="2" id="KW-0564">Palmitate</keyword>
<comment type="subcellular location">
    <subcellularLocation>
        <location evidence="2">Cell membrane</location>
        <topology evidence="2">Lipid-anchor</topology>
    </subcellularLocation>
</comment>
<keyword evidence="2" id="KW-0472">Membrane</keyword>
<reference evidence="3 4" key="1">
    <citation type="submission" date="2020-08" db="EMBL/GenBank/DDBJ databases">
        <title>Genomic Encyclopedia of Type Strains, Phase IV (KMG-V): Genome sequencing to study the core and pangenomes of soil and plant-associated prokaryotes.</title>
        <authorList>
            <person name="Whitman W."/>
        </authorList>
    </citation>
    <scope>NUCLEOTIDE SEQUENCE [LARGE SCALE GENOMIC DNA]</scope>
    <source>
        <strain evidence="3 4">M2T3</strain>
    </source>
</reference>
<keyword evidence="2" id="KW-1134">Transmembrane beta strand</keyword>
<comment type="caution">
    <text evidence="3">The sequence shown here is derived from an EMBL/GenBank/DDBJ whole genome shotgun (WGS) entry which is preliminary data.</text>
</comment>
<gene>
    <name evidence="3" type="ORF">HDF25_004169</name>
</gene>
<dbReference type="RefSeq" id="WP_184628241.1">
    <property type="nucleotide sequence ID" value="NZ_JACHCC010000011.1"/>
</dbReference>
<accession>A0A7X0MJY4</accession>
<dbReference type="EMBL" id="JACHCC010000011">
    <property type="protein sequence ID" value="MBB6501992.1"/>
    <property type="molecule type" value="Genomic_DNA"/>
</dbReference>
<comment type="similarity">
    <text evidence="1 2">Belongs to the outer membrane factor (OMF) (TC 1.B.17) family.</text>
</comment>
<proteinExistence type="inferred from homology"/>
<protein>
    <submittedName>
        <fullName evidence="3">NodT family efflux transporter outer membrane factor (OMF) lipoprotein</fullName>
    </submittedName>
</protein>
<dbReference type="AlphaFoldDB" id="A0A7X0MJY4"/>
<evidence type="ECO:0000313" key="4">
    <source>
        <dbReference type="Proteomes" id="UP000521017"/>
    </source>
</evidence>
<organism evidence="3 4">
    <name type="scientific">Pedobacter cryoconitis</name>
    <dbReference type="NCBI Taxonomy" id="188932"/>
    <lineage>
        <taxon>Bacteria</taxon>
        <taxon>Pseudomonadati</taxon>
        <taxon>Bacteroidota</taxon>
        <taxon>Sphingobacteriia</taxon>
        <taxon>Sphingobacteriales</taxon>
        <taxon>Sphingobacteriaceae</taxon>
        <taxon>Pedobacter</taxon>
    </lineage>
</organism>
<dbReference type="Gene3D" id="2.20.200.10">
    <property type="entry name" value="Outer membrane efflux proteins (OEP)"/>
    <property type="match status" value="1"/>
</dbReference>
<dbReference type="Pfam" id="PF02321">
    <property type="entry name" value="OEP"/>
    <property type="match status" value="2"/>
</dbReference>
<dbReference type="PANTHER" id="PTHR30203:SF33">
    <property type="entry name" value="BLR4455 PROTEIN"/>
    <property type="match status" value="1"/>
</dbReference>
<evidence type="ECO:0000313" key="3">
    <source>
        <dbReference type="EMBL" id="MBB6501992.1"/>
    </source>
</evidence>
<sequence length="461" mass="51052">MNRYLRIYPPLAGLIIILIASCKVTHPYQRPALDMDGLYREIVTKDTTTIADLHWKEMFTDTLLQKLIGEGIRHNLDLKAAYSRIRQSEAYFEQTRLAFFPTLGTDASVTTSSSSNPGILGKTVIPYQYQAELTTSWEADLWGKLSSAKRANLASLLQAEASAKAVQTTLVSNIATNYYRLLALDEQLVITRESLKNWQTTVDIMKKLKTADVVTGAAVVQSESSKFAVAVTIPDLMQSIRETENGLNLLLGRAPAPIERSQFAQIHPLALLQTGVPVQLLANRPDVQAAEYNFKNAFELSNVARTYFYPSLTISASGGYNSYSSFFGPGSWISSLTAGLTQPIFNRGANKTRLKVAMEQQQQAVLSFQSAVLIAGQEVSNAMYSYQRASEKRITRASQLENLEKSVKYTQALVRYGSANYTEVLTAQQSYLAAQLSQVNDQLQQLQAVVLLYRALGGGWK</sequence>
<evidence type="ECO:0000256" key="2">
    <source>
        <dbReference type="RuleBase" id="RU362097"/>
    </source>
</evidence>
<dbReference type="NCBIfam" id="TIGR01845">
    <property type="entry name" value="outer_NodT"/>
    <property type="match status" value="1"/>
</dbReference>
<dbReference type="InterPro" id="IPR003423">
    <property type="entry name" value="OMP_efflux"/>
</dbReference>
<dbReference type="GO" id="GO:0005886">
    <property type="term" value="C:plasma membrane"/>
    <property type="evidence" value="ECO:0007669"/>
    <property type="project" value="UniProtKB-SubCell"/>
</dbReference>
<dbReference type="GO" id="GO:0015562">
    <property type="term" value="F:efflux transmembrane transporter activity"/>
    <property type="evidence" value="ECO:0007669"/>
    <property type="project" value="InterPro"/>
</dbReference>
<dbReference type="PANTHER" id="PTHR30203">
    <property type="entry name" value="OUTER MEMBRANE CATION EFFLUX PROTEIN"/>
    <property type="match status" value="1"/>
</dbReference>
<dbReference type="SUPFAM" id="SSF56954">
    <property type="entry name" value="Outer membrane efflux proteins (OEP)"/>
    <property type="match status" value="1"/>
</dbReference>